<reference evidence="1 2" key="1">
    <citation type="submission" date="2020-08" db="EMBL/GenBank/DDBJ databases">
        <title>Genomic Encyclopedia of Type Strains, Phase IV (KMG-IV): sequencing the most valuable type-strain genomes for metagenomic binning, comparative biology and taxonomic classification.</title>
        <authorList>
            <person name="Goeker M."/>
        </authorList>
    </citation>
    <scope>NUCLEOTIDE SEQUENCE [LARGE SCALE GENOMIC DNA]</scope>
    <source>
        <strain evidence="1 2">DSM 26189</strain>
    </source>
</reference>
<accession>A0A7W6BHH1</accession>
<organism evidence="1 2">
    <name type="scientific">Sphingobium jiangsuense</name>
    <dbReference type="NCBI Taxonomy" id="870476"/>
    <lineage>
        <taxon>Bacteria</taxon>
        <taxon>Pseudomonadati</taxon>
        <taxon>Pseudomonadota</taxon>
        <taxon>Alphaproteobacteria</taxon>
        <taxon>Sphingomonadales</taxon>
        <taxon>Sphingomonadaceae</taxon>
        <taxon>Sphingobium</taxon>
    </lineage>
</organism>
<dbReference type="InterPro" id="IPR023346">
    <property type="entry name" value="Lysozyme-like_dom_sf"/>
</dbReference>
<comment type="caution">
    <text evidence="1">The sequence shown here is derived from an EMBL/GenBank/DDBJ whole genome shotgun (WGS) entry which is preliminary data.</text>
</comment>
<keyword evidence="2" id="KW-1185">Reference proteome</keyword>
<evidence type="ECO:0008006" key="3">
    <source>
        <dbReference type="Google" id="ProtNLM"/>
    </source>
</evidence>
<dbReference type="Gene3D" id="1.10.530.10">
    <property type="match status" value="1"/>
</dbReference>
<evidence type="ECO:0000313" key="2">
    <source>
        <dbReference type="Proteomes" id="UP000571950"/>
    </source>
</evidence>
<name>A0A7W6BHH1_9SPHN</name>
<dbReference type="AlphaFoldDB" id="A0A7W6BHH1"/>
<proteinExistence type="predicted"/>
<dbReference type="SUPFAM" id="SSF53955">
    <property type="entry name" value="Lysozyme-like"/>
    <property type="match status" value="1"/>
</dbReference>
<protein>
    <recommendedName>
        <fullName evidence="3">Flagellar biosynthesis protein FlgJ</fullName>
    </recommendedName>
</protein>
<gene>
    <name evidence="1" type="ORF">GGR43_000663</name>
</gene>
<dbReference type="Proteomes" id="UP000571950">
    <property type="component" value="Unassembled WGS sequence"/>
</dbReference>
<sequence>MSVFSDLSVGGTSRNRVTNAIAMASQRTGMDFAYLLGQAKIESSLNPTAKASTSSAKGLYQFIDQSWLAVIDRHGSDHGLGWAADAVQRGANGRYYVSDPTLRQQILDLRNHPETASVMAAEHAADNKAYLESRLGREAEPVDLYLAHFLGAGGAAKFLAVHDSNPYAGAASMFPSAAAANRSIFYDRSGNPRSFADIRQKFAAKLQNGVESALNGQTGGSGWAASSAAADLPQGKTVQPADYVRVETERLQQSSQSLTEDELLRPQPATARLAYLMLATFGR</sequence>
<dbReference type="EMBL" id="JACIDT010000002">
    <property type="protein sequence ID" value="MBB3924962.1"/>
    <property type="molecule type" value="Genomic_DNA"/>
</dbReference>
<dbReference type="RefSeq" id="WP_188070529.1">
    <property type="nucleotide sequence ID" value="NZ_BSPS01000022.1"/>
</dbReference>
<evidence type="ECO:0000313" key="1">
    <source>
        <dbReference type="EMBL" id="MBB3924962.1"/>
    </source>
</evidence>